<sequence>MDNKLLRLIRFLWNLFMTVVLLSLLSLGLAFFFARQNLSPLVERLETLITQKVPTDLLNTTQITLPKIKNQKQGETQTDTQSQTTARWNENSATVYLEATDDRLRTAYLTAIKNWNQTGAFDFKLVDDQSKAQIRLKQHDDASTNAAGVTHTVINQLTNRLESADVYLNEHYLLDPTFGYSQERIDHTAEHELGHAIGLAHDDENVSVMQSAGSFYTIQPKDVAAVKQLYQS</sequence>
<feature type="transmembrane region" description="Helical" evidence="5">
    <location>
        <begin position="12"/>
        <end position="34"/>
    </location>
</feature>
<evidence type="ECO:0000256" key="5">
    <source>
        <dbReference type="SAM" id="Phobius"/>
    </source>
</evidence>
<evidence type="ECO:0000313" key="7">
    <source>
        <dbReference type="EMBL" id="MEY8661703.1"/>
    </source>
</evidence>
<dbReference type="EMBL" id="JBCLUF010000005">
    <property type="protein sequence ID" value="MEY8661703.1"/>
    <property type="molecule type" value="Genomic_DNA"/>
</dbReference>
<comment type="caution">
    <text evidence="7">The sequence shown here is derived from an EMBL/GenBank/DDBJ whole genome shotgun (WGS) entry which is preliminary data.</text>
</comment>
<evidence type="ECO:0000256" key="4">
    <source>
        <dbReference type="ARBA" id="ARBA00022833"/>
    </source>
</evidence>
<feature type="domain" description="Peptidase M10 metallopeptidase" evidence="6">
    <location>
        <begin position="100"/>
        <end position="230"/>
    </location>
</feature>
<dbReference type="Gene3D" id="3.40.390.10">
    <property type="entry name" value="Collagenase (Catalytic Domain)"/>
    <property type="match status" value="1"/>
</dbReference>
<name>A0ABV4DNG9_9LACO</name>
<keyword evidence="3" id="KW-0378">Hydrolase</keyword>
<reference evidence="7 8" key="1">
    <citation type="submission" date="2024-03" db="EMBL/GenBank/DDBJ databases">
        <title>Mouse gut bacterial collection (mGBC) of GemPharmatech.</title>
        <authorList>
            <person name="He Y."/>
            <person name="Dong L."/>
            <person name="Wu D."/>
            <person name="Gao X."/>
            <person name="Lin Z."/>
        </authorList>
    </citation>
    <scope>NUCLEOTIDE SEQUENCE [LARGE SCALE GENOMIC DNA]</scope>
    <source>
        <strain evidence="7 8">15-30</strain>
    </source>
</reference>
<accession>A0ABV4DNG9</accession>
<organism evidence="7 8">
    <name type="scientific">Ligilactobacillus faecis</name>
    <dbReference type="NCBI Taxonomy" id="762833"/>
    <lineage>
        <taxon>Bacteria</taxon>
        <taxon>Bacillati</taxon>
        <taxon>Bacillota</taxon>
        <taxon>Bacilli</taxon>
        <taxon>Lactobacillales</taxon>
        <taxon>Lactobacillaceae</taxon>
        <taxon>Ligilactobacillus</taxon>
    </lineage>
</organism>
<protein>
    <submittedName>
        <fullName evidence="7">M57 family metalloprotease</fullName>
    </submittedName>
</protein>
<keyword evidence="4" id="KW-0862">Zinc</keyword>
<keyword evidence="2" id="KW-0479">Metal-binding</keyword>
<evidence type="ECO:0000256" key="2">
    <source>
        <dbReference type="ARBA" id="ARBA00022723"/>
    </source>
</evidence>
<gene>
    <name evidence="7" type="ORF">AALT52_02160</name>
</gene>
<dbReference type="Pfam" id="PF00413">
    <property type="entry name" value="Peptidase_M10"/>
    <property type="match status" value="1"/>
</dbReference>
<dbReference type="SUPFAM" id="SSF55486">
    <property type="entry name" value="Metalloproteases ('zincins'), catalytic domain"/>
    <property type="match status" value="1"/>
</dbReference>
<evidence type="ECO:0000259" key="6">
    <source>
        <dbReference type="Pfam" id="PF00413"/>
    </source>
</evidence>
<keyword evidence="5" id="KW-0812">Transmembrane</keyword>
<evidence type="ECO:0000313" key="8">
    <source>
        <dbReference type="Proteomes" id="UP001565236"/>
    </source>
</evidence>
<proteinExistence type="predicted"/>
<keyword evidence="5" id="KW-0472">Membrane</keyword>
<evidence type="ECO:0000256" key="3">
    <source>
        <dbReference type="ARBA" id="ARBA00022801"/>
    </source>
</evidence>
<dbReference type="InterPro" id="IPR024079">
    <property type="entry name" value="MetalloPept_cat_dom_sf"/>
</dbReference>
<dbReference type="CDD" id="cd04268">
    <property type="entry name" value="ZnMc_MMP_like"/>
    <property type="match status" value="1"/>
</dbReference>
<keyword evidence="7" id="KW-0482">Metalloprotease</keyword>
<dbReference type="GO" id="GO:0008237">
    <property type="term" value="F:metallopeptidase activity"/>
    <property type="evidence" value="ECO:0007669"/>
    <property type="project" value="UniProtKB-KW"/>
</dbReference>
<evidence type="ECO:0000256" key="1">
    <source>
        <dbReference type="ARBA" id="ARBA00022670"/>
    </source>
</evidence>
<keyword evidence="1" id="KW-0645">Protease</keyword>
<keyword evidence="8" id="KW-1185">Reference proteome</keyword>
<keyword evidence="5" id="KW-1133">Transmembrane helix</keyword>
<dbReference type="InterPro" id="IPR001818">
    <property type="entry name" value="Pept_M10_metallopeptidase"/>
</dbReference>
<dbReference type="Proteomes" id="UP001565236">
    <property type="component" value="Unassembled WGS sequence"/>
</dbReference>